<feature type="compositionally biased region" description="Polar residues" evidence="7">
    <location>
        <begin position="1"/>
        <end position="17"/>
    </location>
</feature>
<dbReference type="GO" id="GO:0051123">
    <property type="term" value="P:RNA polymerase II preinitiation complex assembly"/>
    <property type="evidence" value="ECO:0007669"/>
    <property type="project" value="TreeGrafter"/>
</dbReference>
<protein>
    <recommendedName>
        <fullName evidence="3">Protein Dr1</fullName>
    </recommendedName>
    <alternativeName>
        <fullName evidence="6">Down-regulator of transcription 1</fullName>
    </alternativeName>
    <alternativeName>
        <fullName evidence="5">Negative cofactor 2-beta</fullName>
    </alternativeName>
</protein>
<evidence type="ECO:0000256" key="3">
    <source>
        <dbReference type="ARBA" id="ARBA00018742"/>
    </source>
</evidence>
<dbReference type="InterPro" id="IPR009072">
    <property type="entry name" value="Histone-fold"/>
</dbReference>
<evidence type="ECO:0000313" key="9">
    <source>
        <dbReference type="EMBL" id="PAA57834.1"/>
    </source>
</evidence>
<dbReference type="SUPFAM" id="SSF47113">
    <property type="entry name" value="Histone-fold"/>
    <property type="match status" value="1"/>
</dbReference>
<organism evidence="10 11">
    <name type="scientific">Macrostomum lignano</name>
    <dbReference type="NCBI Taxonomy" id="282301"/>
    <lineage>
        <taxon>Eukaryota</taxon>
        <taxon>Metazoa</taxon>
        <taxon>Spiralia</taxon>
        <taxon>Lophotrochozoa</taxon>
        <taxon>Platyhelminthes</taxon>
        <taxon>Rhabditophora</taxon>
        <taxon>Macrostomorpha</taxon>
        <taxon>Macrostomida</taxon>
        <taxon>Macrostomidae</taxon>
        <taxon>Macrostomum</taxon>
    </lineage>
</organism>
<evidence type="ECO:0000313" key="10">
    <source>
        <dbReference type="EMBL" id="PAA59424.1"/>
    </source>
</evidence>
<dbReference type="InterPro" id="IPR003958">
    <property type="entry name" value="CBFA_NFYB_domain"/>
</dbReference>
<keyword evidence="11" id="KW-1185">Reference proteome</keyword>
<comment type="caution">
    <text evidence="10">The sequence shown here is derived from an EMBL/GenBank/DDBJ whole genome shotgun (WGS) entry which is preliminary data.</text>
</comment>
<dbReference type="GO" id="GO:0000122">
    <property type="term" value="P:negative regulation of transcription by RNA polymerase II"/>
    <property type="evidence" value="ECO:0007669"/>
    <property type="project" value="InterPro"/>
</dbReference>
<gene>
    <name evidence="10" type="ORF">BOX15_Mlig030126g1</name>
    <name evidence="9" type="ORF">BOX15_Mlig030126g2</name>
</gene>
<name>A0A267EEU5_9PLAT</name>
<dbReference type="Pfam" id="PF00808">
    <property type="entry name" value="CBFD_NFYB_HMF"/>
    <property type="match status" value="1"/>
</dbReference>
<evidence type="ECO:0000256" key="1">
    <source>
        <dbReference type="ARBA" id="ARBA00004123"/>
    </source>
</evidence>
<evidence type="ECO:0000256" key="2">
    <source>
        <dbReference type="ARBA" id="ARBA00009245"/>
    </source>
</evidence>
<comment type="similarity">
    <text evidence="2">Belongs to the NC2 beta/DR1 family.</text>
</comment>
<feature type="non-terminal residue" evidence="10">
    <location>
        <position position="1"/>
    </location>
</feature>
<dbReference type="GO" id="GO:0016251">
    <property type="term" value="F:RNA polymerase II general transcription initiation factor activity"/>
    <property type="evidence" value="ECO:0007669"/>
    <property type="project" value="TreeGrafter"/>
</dbReference>
<dbReference type="OrthoDB" id="601405at2759"/>
<keyword evidence="4" id="KW-0539">Nucleus</keyword>
<dbReference type="STRING" id="282301.A0A267EEU5"/>
<evidence type="ECO:0000256" key="5">
    <source>
        <dbReference type="ARBA" id="ARBA00030451"/>
    </source>
</evidence>
<dbReference type="InterPro" id="IPR042225">
    <property type="entry name" value="Ncb2"/>
</dbReference>
<comment type="subcellular location">
    <subcellularLocation>
        <location evidence="1">Nucleus</location>
    </subcellularLocation>
</comment>
<evidence type="ECO:0000313" key="11">
    <source>
        <dbReference type="Proteomes" id="UP000215902"/>
    </source>
</evidence>
<evidence type="ECO:0000256" key="4">
    <source>
        <dbReference type="ARBA" id="ARBA00023242"/>
    </source>
</evidence>
<dbReference type="GO" id="GO:0017054">
    <property type="term" value="C:negative cofactor 2 complex"/>
    <property type="evidence" value="ECO:0007669"/>
    <property type="project" value="InterPro"/>
</dbReference>
<evidence type="ECO:0000256" key="6">
    <source>
        <dbReference type="ARBA" id="ARBA00032651"/>
    </source>
</evidence>
<evidence type="ECO:0000256" key="7">
    <source>
        <dbReference type="SAM" id="MobiDB-lite"/>
    </source>
</evidence>
<dbReference type="PANTHER" id="PTHR46138:SF1">
    <property type="entry name" value="PROTEIN DR1"/>
    <property type="match status" value="1"/>
</dbReference>
<dbReference type="AlphaFoldDB" id="A0A267EEU5"/>
<dbReference type="GO" id="GO:0017025">
    <property type="term" value="F:TBP-class protein binding"/>
    <property type="evidence" value="ECO:0007669"/>
    <property type="project" value="TreeGrafter"/>
</dbReference>
<dbReference type="Proteomes" id="UP000215902">
    <property type="component" value="Unassembled WGS sequence"/>
</dbReference>
<proteinExistence type="inferred from homology"/>
<feature type="compositionally biased region" description="Acidic residues" evidence="7">
    <location>
        <begin position="23"/>
        <end position="32"/>
    </location>
</feature>
<accession>A0A267EEU5</accession>
<evidence type="ECO:0000259" key="8">
    <source>
        <dbReference type="Pfam" id="PF00808"/>
    </source>
</evidence>
<dbReference type="PANTHER" id="PTHR46138">
    <property type="entry name" value="PROTEIN DR1"/>
    <property type="match status" value="1"/>
</dbReference>
<reference evidence="10 11" key="1">
    <citation type="submission" date="2017-06" db="EMBL/GenBank/DDBJ databases">
        <title>A platform for efficient transgenesis in Macrostomum lignano, a flatworm model organism for stem cell research.</title>
        <authorList>
            <person name="Berezikov E."/>
        </authorList>
    </citation>
    <scope>NUCLEOTIDE SEQUENCE [LARGE SCALE GENOMIC DNA]</scope>
    <source>
        <strain evidence="10">DV1</strain>
        <tissue evidence="10">Whole organism</tissue>
    </source>
</reference>
<dbReference type="CDD" id="cd22905">
    <property type="entry name" value="HFD_Dr1"/>
    <property type="match status" value="1"/>
</dbReference>
<dbReference type="Gene3D" id="1.10.20.10">
    <property type="entry name" value="Histone, subunit A"/>
    <property type="match status" value="1"/>
</dbReference>
<feature type="region of interest" description="Disordered" evidence="7">
    <location>
        <begin position="1"/>
        <end position="32"/>
    </location>
</feature>
<feature type="domain" description="Transcription factor CBF/NF-Y/archaeal histone" evidence="8">
    <location>
        <begin position="33"/>
        <end position="96"/>
    </location>
</feature>
<dbReference type="EMBL" id="NIVC01002441">
    <property type="protein sequence ID" value="PAA57834.1"/>
    <property type="molecule type" value="Genomic_DNA"/>
</dbReference>
<sequence>STAPVQPPHLSNWSVMLQQPPESPDESPEDEVSIPRAALNKFIKEVAPEARVTNDARDLLIACCNEFIHRLATESNRVCGQSNKKTINPDHVLQALGCLGLAEYRGEAEEAGQGAKREVVERRKQTASYKFKNSGLSYEELLSLQTEMFAKAQAQMLQETDAVTEEDARQLQEAAALDAAAGGAAAAAGGSADDEYD</sequence>
<dbReference type="EMBL" id="NIVC01002263">
    <property type="protein sequence ID" value="PAA59424.1"/>
    <property type="molecule type" value="Genomic_DNA"/>
</dbReference>
<dbReference type="GO" id="GO:0046982">
    <property type="term" value="F:protein heterodimerization activity"/>
    <property type="evidence" value="ECO:0007669"/>
    <property type="project" value="InterPro"/>
</dbReference>